<dbReference type="STRING" id="93759.A0A1R3KQM1"/>
<evidence type="ECO:0000256" key="6">
    <source>
        <dbReference type="ARBA" id="ARBA00022989"/>
    </source>
</evidence>
<reference evidence="11" key="1">
    <citation type="submission" date="2013-09" db="EMBL/GenBank/DDBJ databases">
        <title>Corchorus olitorius genome sequencing.</title>
        <authorList>
            <person name="Alam M."/>
            <person name="Haque M.S."/>
            <person name="Islam M.S."/>
            <person name="Emdad E.M."/>
            <person name="Islam M.M."/>
            <person name="Ahmed B."/>
            <person name="Halim A."/>
            <person name="Hossen Q.M.M."/>
            <person name="Hossain M.Z."/>
            <person name="Ahmed R."/>
            <person name="Khan M.M."/>
            <person name="Islam R."/>
            <person name="Rashid M.M."/>
            <person name="Khan S.A."/>
            <person name="Rahman M.S."/>
            <person name="Alam M."/>
            <person name="Yahiya A.S."/>
            <person name="Khan M.S."/>
            <person name="Azam M.S."/>
            <person name="Haque T."/>
            <person name="Lashkar M.Z.H."/>
            <person name="Akhand A.I."/>
            <person name="Morshed G."/>
            <person name="Roy S."/>
            <person name="Uddin K.S."/>
            <person name="Rabeya T."/>
            <person name="Hossain A.S."/>
            <person name="Chowdhury A."/>
            <person name="Snigdha A.R."/>
            <person name="Mortoza M.S."/>
            <person name="Matin S.A."/>
            <person name="Hoque S.M.E."/>
            <person name="Islam M.K."/>
            <person name="Roy D.K."/>
            <person name="Haider R."/>
            <person name="Moosa M.M."/>
            <person name="Elias S.M."/>
            <person name="Hasan A.M."/>
            <person name="Jahan S."/>
            <person name="Shafiuddin M."/>
            <person name="Mahmood N."/>
            <person name="Shommy N.S."/>
        </authorList>
    </citation>
    <scope>NUCLEOTIDE SEQUENCE [LARGE SCALE GENOMIC DNA]</scope>
    <source>
        <strain evidence="11">cv. O-4</strain>
    </source>
</reference>
<feature type="transmembrane region" description="Helical" evidence="8">
    <location>
        <begin position="691"/>
        <end position="712"/>
    </location>
</feature>
<feature type="transmembrane region" description="Helical" evidence="8">
    <location>
        <begin position="1148"/>
        <end position="1170"/>
    </location>
</feature>
<dbReference type="Pfam" id="PF00005">
    <property type="entry name" value="ABC_tran"/>
    <property type="match status" value="2"/>
</dbReference>
<dbReference type="Gene3D" id="3.40.50.300">
    <property type="entry name" value="P-loop containing nucleotide triphosphate hydrolases"/>
    <property type="match status" value="2"/>
</dbReference>
<feature type="transmembrane region" description="Helical" evidence="8">
    <location>
        <begin position="1182"/>
        <end position="1201"/>
    </location>
</feature>
<keyword evidence="6 8" id="KW-1133">Transmembrane helix</keyword>
<keyword evidence="11" id="KW-1185">Reference proteome</keyword>
<feature type="transmembrane region" description="Helical" evidence="8">
    <location>
        <begin position="1234"/>
        <end position="1255"/>
    </location>
</feature>
<keyword evidence="2" id="KW-0813">Transport</keyword>
<feature type="transmembrane region" description="Helical" evidence="8">
    <location>
        <begin position="521"/>
        <end position="542"/>
    </location>
</feature>
<organism evidence="10 11">
    <name type="scientific">Corchorus olitorius</name>
    <dbReference type="NCBI Taxonomy" id="93759"/>
    <lineage>
        <taxon>Eukaryota</taxon>
        <taxon>Viridiplantae</taxon>
        <taxon>Streptophyta</taxon>
        <taxon>Embryophyta</taxon>
        <taxon>Tracheophyta</taxon>
        <taxon>Spermatophyta</taxon>
        <taxon>Magnoliopsida</taxon>
        <taxon>eudicotyledons</taxon>
        <taxon>Gunneridae</taxon>
        <taxon>Pentapetalae</taxon>
        <taxon>rosids</taxon>
        <taxon>malvids</taxon>
        <taxon>Malvales</taxon>
        <taxon>Malvaceae</taxon>
        <taxon>Grewioideae</taxon>
        <taxon>Apeibeae</taxon>
        <taxon>Corchorus</taxon>
    </lineage>
</organism>
<feature type="transmembrane region" description="Helical" evidence="8">
    <location>
        <begin position="1262"/>
        <end position="1286"/>
    </location>
</feature>
<evidence type="ECO:0000256" key="3">
    <source>
        <dbReference type="ARBA" id="ARBA00022692"/>
    </source>
</evidence>
<dbReference type="InterPro" id="IPR013525">
    <property type="entry name" value="ABC2_TM"/>
</dbReference>
<dbReference type="PANTHER" id="PTHR19241">
    <property type="entry name" value="ATP-BINDING CASSETTE TRANSPORTER"/>
    <property type="match status" value="1"/>
</dbReference>
<name>A0A1R3KQM1_9ROSI</name>
<dbReference type="GO" id="GO:0005524">
    <property type="term" value="F:ATP binding"/>
    <property type="evidence" value="ECO:0007669"/>
    <property type="project" value="UniProtKB-KW"/>
</dbReference>
<dbReference type="EMBL" id="AWUE01012366">
    <property type="protein sequence ID" value="OMP09385.1"/>
    <property type="molecule type" value="Genomic_DNA"/>
</dbReference>
<keyword evidence="5" id="KW-0067">ATP-binding</keyword>
<comment type="caution">
    <text evidence="10">The sequence shown here is derived from an EMBL/GenBank/DDBJ whole genome shotgun (WGS) entry which is preliminary data.</text>
</comment>
<dbReference type="PROSITE" id="PS50893">
    <property type="entry name" value="ABC_TRANSPORTER_2"/>
    <property type="match status" value="1"/>
</dbReference>
<dbReference type="GO" id="GO:0016887">
    <property type="term" value="F:ATP hydrolysis activity"/>
    <property type="evidence" value="ECO:0007669"/>
    <property type="project" value="InterPro"/>
</dbReference>
<dbReference type="Pfam" id="PF19055">
    <property type="entry name" value="ABC2_membrane_7"/>
    <property type="match status" value="1"/>
</dbReference>
<dbReference type="GO" id="GO:0140359">
    <property type="term" value="F:ABC-type transporter activity"/>
    <property type="evidence" value="ECO:0007669"/>
    <property type="project" value="InterPro"/>
</dbReference>
<evidence type="ECO:0000259" key="9">
    <source>
        <dbReference type="PROSITE" id="PS50893"/>
    </source>
</evidence>
<evidence type="ECO:0000313" key="11">
    <source>
        <dbReference type="Proteomes" id="UP000187203"/>
    </source>
</evidence>
<proteinExistence type="predicted"/>
<dbReference type="Proteomes" id="UP000187203">
    <property type="component" value="Unassembled WGS sequence"/>
</dbReference>
<feature type="domain" description="ABC transporter" evidence="9">
    <location>
        <begin position="61"/>
        <end position="316"/>
    </location>
</feature>
<evidence type="ECO:0000256" key="8">
    <source>
        <dbReference type="SAM" id="Phobius"/>
    </source>
</evidence>
<evidence type="ECO:0000256" key="4">
    <source>
        <dbReference type="ARBA" id="ARBA00022741"/>
    </source>
</evidence>
<evidence type="ECO:0000256" key="7">
    <source>
        <dbReference type="ARBA" id="ARBA00023136"/>
    </source>
</evidence>
<dbReference type="InterPro" id="IPR003439">
    <property type="entry name" value="ABC_transporter-like_ATP-bd"/>
</dbReference>
<dbReference type="InterPro" id="IPR027417">
    <property type="entry name" value="P-loop_NTPase"/>
</dbReference>
<protein>
    <recommendedName>
        <fullName evidence="9">ABC transporter domain-containing protein</fullName>
    </recommendedName>
</protein>
<sequence length="1411" mass="159325">MDYLLRDGFVTYLRDVARISPPIPQQVVRFSGIKYWRKFRIPDYEYETFGNKVVGCFVGPLKAVSQSNNSTNWNQILRGVDGYIMPGSLTLLLGPPGSGKSTLLEVLAGRTKVSDNSILDGTVLYNDRHASEVHLSRLIAYVSCQLNKHIPFLSVRETLEFARDCTQGIRPENFTPQMRKFFAHALVEGQDPFLEYVLEILSLKKIEHKLAGEDISDIDLQRLTTAELALGTYAVMLYDQPFSGSDQAATYDLVDTIRTISRIQQSSAVMSLTQLSEEVFDLFDRIILLADGHIVFQGPRQDAIAYFANLGYIKPSYVDSSEFLIDIVAGTSCQYLPQGATPLTIDELIELYRSSDHYKDIMRIVKEEGVKHTYWIESEPGLGLSLSTPSKYRFSINTQLKRDTELVVAKLSKKVGHSGIESTGKVQNGDVVTAISMNHEEMQYLAIGPPEIQHERASDAYSMLKQVRHPIRLQVERYKEEEENEHQVRWEQFQRPFVQTWWNSTRTLINRQIKITKSLQFLIKLRLFQAVVLGIFAGSLFYKLGGQYDQQKMNSVRALGAVNLPQALAEALIYTALAYFGSSLFFFLSAISSIPEVGNALAGLFVSVFLLFSGFVIYPSNIPIYWKWLLYGNPIHWANVLFCKLQFSEAYTNPCSNYLGQLPFCDQFPTMTVGKAYLNFYELSAHSKKTYLSYLIILGWIILTNFLALLALRKIEFTEISQSLPYIRKTTTIHSYKSDDAQSEFQSQDSKSEQLNYSGTSAYCGQQNSLSEQGEIEENGSFDKWIEEFHTDFERNGLGIPVEHVTLLFEDLSFTRSEKGEMNSMPVFSRITGYASPKRMLVILGGSKTSKATLLECLAGRMPLIGRVSGYLQANSFKTGTNFSRFIGYVEKLDAHQPYLSVRESLQFSAALRLREDISPMSRNIHVELVLNQLGLLPYANQLIGSLCDATGETFIIAKKMTIAVELAANPSILLLEEPIYGLDTIGASTILGVLSKLSNTGRVIIASLTHPNVRTLSFFHLALLLTKEGQQVYFGPLGTNCSELLDYFASIPKAPNYSIQDNPVSYVMGVLGQGIKRRGDPSLNFPEIYQTSSLKESNNNEICSIKNSTERRTSKYLYASTYAAPYSQQFILVLLRTQRFLWRNVQYTYGRLTGCVMIGLLMGSLYFQIEYKDTYSVTSRTLYIYMQVILVGVISANNVIPQIGTDRLVYFRERRTGMYLPIYYTISWLAGEIPYFFIAITAVVGIGNGMAGIATESASQFLMYWITLFMFTLCVTYFGMMITFLTPVPTLPAFTVSIVTSLWVSASGVVVVLSDIKFYRWMYWTNPFQYAMNALTSISFYCNTKNCGPDCRCPRLPDGSYVWDRVAEVRSLSHDRIYTDILILSTMCMLFASLASIFSVLLKHNLAQEK</sequence>
<keyword evidence="3 8" id="KW-0812">Transmembrane</keyword>
<evidence type="ECO:0000256" key="2">
    <source>
        <dbReference type="ARBA" id="ARBA00022448"/>
    </source>
</evidence>
<feature type="transmembrane region" description="Helical" evidence="8">
    <location>
        <begin position="600"/>
        <end position="618"/>
    </location>
</feature>
<accession>A0A1R3KQM1</accession>
<dbReference type="GO" id="GO:0005886">
    <property type="term" value="C:plasma membrane"/>
    <property type="evidence" value="ECO:0007669"/>
    <property type="project" value="UniProtKB-ARBA"/>
</dbReference>
<dbReference type="InterPro" id="IPR003593">
    <property type="entry name" value="AAA+_ATPase"/>
</dbReference>
<evidence type="ECO:0000313" key="10">
    <source>
        <dbReference type="EMBL" id="OMP09385.1"/>
    </source>
</evidence>
<feature type="transmembrane region" description="Helical" evidence="8">
    <location>
        <begin position="1382"/>
        <end position="1403"/>
    </location>
</feature>
<comment type="subcellular location">
    <subcellularLocation>
        <location evidence="1">Membrane</location>
        <topology evidence="1">Multi-pass membrane protein</topology>
    </subcellularLocation>
</comment>
<dbReference type="InterPro" id="IPR043926">
    <property type="entry name" value="ABCG_dom"/>
</dbReference>
<evidence type="ECO:0000256" key="5">
    <source>
        <dbReference type="ARBA" id="ARBA00022840"/>
    </source>
</evidence>
<keyword evidence="7 8" id="KW-0472">Membrane</keyword>
<keyword evidence="4" id="KW-0547">Nucleotide-binding</keyword>
<dbReference type="SUPFAM" id="SSF52540">
    <property type="entry name" value="P-loop containing nucleoside triphosphate hydrolases"/>
    <property type="match status" value="2"/>
</dbReference>
<evidence type="ECO:0000256" key="1">
    <source>
        <dbReference type="ARBA" id="ARBA00004141"/>
    </source>
</evidence>
<feature type="transmembrane region" description="Helical" evidence="8">
    <location>
        <begin position="1292"/>
        <end position="1314"/>
    </location>
</feature>
<dbReference type="OrthoDB" id="66620at2759"/>
<dbReference type="Pfam" id="PF01061">
    <property type="entry name" value="ABC2_membrane"/>
    <property type="match status" value="2"/>
</dbReference>
<gene>
    <name evidence="10" type="ORF">COLO4_05497</name>
</gene>
<dbReference type="SMART" id="SM00382">
    <property type="entry name" value="AAA"/>
    <property type="match status" value="2"/>
</dbReference>